<sequence length="240" mass="28168">MVPKKLHFTYKKPELPEKYQANLAKWSDLCPEWELYYYTDEDVQAYFDCEFPEYSEDLQKISVGAMLADVFRYAVLYKEGGLYSDIDTIPLKSIPDEWLKFDAVIGYEYQPDRFPELLSKQWKYEPIYCQWTFLASPGNPLFKEALDRSFRKLRAANFEPKKRIDILHLSGPLLFTSVVNDFQNASNHLILDADYFATDSAKNFPKTKRSVIKHQFDGHHGWEWNVLLPHVNLEESDANS</sequence>
<dbReference type="KEGG" id="sng:SNE_A00360"/>
<dbReference type="HOGENOM" id="CLU_1214143_0_0_0"/>
<keyword evidence="2" id="KW-1185">Reference proteome</keyword>
<dbReference type="PANTHER" id="PTHR31834">
    <property type="entry name" value="INITIATION-SPECIFIC ALPHA-1,6-MANNOSYLTRANSFERASE"/>
    <property type="match status" value="1"/>
</dbReference>
<dbReference type="Proteomes" id="UP000000496">
    <property type="component" value="Chromosome gsn.131"/>
</dbReference>
<dbReference type="STRING" id="331113.SNE_A00360"/>
<dbReference type="InterPro" id="IPR007577">
    <property type="entry name" value="GlycoTrfase_DXD_sugar-bd_CS"/>
</dbReference>
<dbReference type="Gene3D" id="3.90.550.20">
    <property type="match status" value="1"/>
</dbReference>
<dbReference type="OrthoDB" id="9802987at2"/>
<evidence type="ECO:0000313" key="1">
    <source>
        <dbReference type="EMBL" id="CCB87914.1"/>
    </source>
</evidence>
<organism evidence="1 2">
    <name type="scientific">Simkania negevensis (strain ATCC VR-1471 / DSM 27360 / Z)</name>
    <dbReference type="NCBI Taxonomy" id="331113"/>
    <lineage>
        <taxon>Bacteria</taxon>
        <taxon>Pseudomonadati</taxon>
        <taxon>Chlamydiota</taxon>
        <taxon>Chlamydiia</taxon>
        <taxon>Parachlamydiales</taxon>
        <taxon>Simkaniaceae</taxon>
        <taxon>Simkania</taxon>
    </lineage>
</organism>
<dbReference type="PANTHER" id="PTHR31834:SF1">
    <property type="entry name" value="INITIATION-SPECIFIC ALPHA-1,6-MANNOSYLTRANSFERASE"/>
    <property type="match status" value="1"/>
</dbReference>
<dbReference type="Pfam" id="PF04488">
    <property type="entry name" value="Gly_transf_sug"/>
    <property type="match status" value="1"/>
</dbReference>
<reference evidence="1 2" key="2">
    <citation type="journal article" date="2011" name="Mol. Biol. Evol.">
        <title>Unity in variety--the pan-genome of the Chlamydiae.</title>
        <authorList>
            <person name="Collingro A."/>
            <person name="Tischler P."/>
            <person name="Weinmaier T."/>
            <person name="Penz T."/>
            <person name="Heinz E."/>
            <person name="Brunham R.C."/>
            <person name="Read T.D."/>
            <person name="Bavoil P.M."/>
            <person name="Sachse K."/>
            <person name="Kahane S."/>
            <person name="Friedman M.G."/>
            <person name="Rattei T."/>
            <person name="Myers G.S."/>
            <person name="Horn M."/>
        </authorList>
    </citation>
    <scope>NUCLEOTIDE SEQUENCE [LARGE SCALE GENOMIC DNA]</scope>
    <source>
        <strain evidence="2">ATCC VR-1471 / Z</strain>
    </source>
</reference>
<protein>
    <submittedName>
        <fullName evidence="1">Uncharacterized protein</fullName>
    </submittedName>
</protein>
<dbReference type="GO" id="GO:0006487">
    <property type="term" value="P:protein N-linked glycosylation"/>
    <property type="evidence" value="ECO:0007669"/>
    <property type="project" value="TreeGrafter"/>
</dbReference>
<name>F8L533_SIMNZ</name>
<dbReference type="InterPro" id="IPR029044">
    <property type="entry name" value="Nucleotide-diphossugar_trans"/>
</dbReference>
<dbReference type="EMBL" id="FR872582">
    <property type="protein sequence ID" value="CCB87914.1"/>
    <property type="molecule type" value="Genomic_DNA"/>
</dbReference>
<dbReference type="SUPFAM" id="SSF53448">
    <property type="entry name" value="Nucleotide-diphospho-sugar transferases"/>
    <property type="match status" value="1"/>
</dbReference>
<dbReference type="AlphaFoldDB" id="F8L533"/>
<gene>
    <name evidence="1" type="ordered locus">SNE_A00360</name>
</gene>
<evidence type="ECO:0000313" key="2">
    <source>
        <dbReference type="Proteomes" id="UP000000496"/>
    </source>
</evidence>
<proteinExistence type="predicted"/>
<dbReference type="GO" id="GO:0000009">
    <property type="term" value="F:alpha-1,6-mannosyltransferase activity"/>
    <property type="evidence" value="ECO:0007669"/>
    <property type="project" value="InterPro"/>
</dbReference>
<accession>F8L533</accession>
<dbReference type="eggNOG" id="COG3774">
    <property type="taxonomic scope" value="Bacteria"/>
</dbReference>
<dbReference type="InterPro" id="IPR039367">
    <property type="entry name" value="Och1-like"/>
</dbReference>
<dbReference type="RefSeq" id="WP_013942381.1">
    <property type="nucleotide sequence ID" value="NC_015713.1"/>
</dbReference>
<reference key="1">
    <citation type="journal article" date="2011" name="Mol. Biol. Evol.">
        <title>Unity in variety -- the pan-genome of the Chlamydiae.</title>
        <authorList>
            <person name="Collingro A."/>
            <person name="Tischler P."/>
            <person name="Weinmaier T."/>
            <person name="Penz T."/>
            <person name="Heinz E."/>
            <person name="Brunham R.C."/>
            <person name="Read T.D."/>
            <person name="Bavoil P.M."/>
            <person name="Sachse K."/>
            <person name="Kahane S."/>
            <person name="Friedman M.G."/>
            <person name="Rattei T."/>
            <person name="Myers G.S.A."/>
            <person name="Horn M."/>
        </authorList>
    </citation>
    <scope>NUCLEOTIDE SEQUENCE</scope>
    <source>
        <strain>Z</strain>
    </source>
</reference>